<accession>A0ABR1H2X3</accession>
<keyword evidence="3" id="KW-0812">Transmembrane</keyword>
<reference evidence="4 5" key="1">
    <citation type="journal article" date="2025" name="Microbiol. Resour. Announc.">
        <title>Draft genome sequences for Neonectria magnoliae and Neonectria punicea, canker pathogens of Liriodendron tulipifera and Acer saccharum in West Virginia.</title>
        <authorList>
            <person name="Petronek H.M."/>
            <person name="Kasson M.T."/>
            <person name="Metheny A.M."/>
            <person name="Stauder C.M."/>
            <person name="Lovett B."/>
            <person name="Lynch S.C."/>
            <person name="Garnas J.R."/>
            <person name="Kasson L.R."/>
            <person name="Stajich J.E."/>
        </authorList>
    </citation>
    <scope>NUCLEOTIDE SEQUENCE [LARGE SCALE GENOMIC DNA]</scope>
    <source>
        <strain evidence="4 5">NRRL 64651</strain>
    </source>
</reference>
<gene>
    <name evidence="4" type="ORF">QQZ08_012330</name>
</gene>
<dbReference type="Proteomes" id="UP001498421">
    <property type="component" value="Unassembled WGS sequence"/>
</dbReference>
<dbReference type="PANTHER" id="PTHR43439">
    <property type="entry name" value="PHENYLACETATE-COENZYME A LIGASE"/>
    <property type="match status" value="1"/>
</dbReference>
<feature type="transmembrane region" description="Helical" evidence="3">
    <location>
        <begin position="29"/>
        <end position="50"/>
    </location>
</feature>
<name>A0ABR1H2X3_9HYPO</name>
<comment type="caution">
    <text evidence="4">The sequence shown here is derived from an EMBL/GenBank/DDBJ whole genome shotgun (WGS) entry which is preliminary data.</text>
</comment>
<protein>
    <submittedName>
        <fullName evidence="4">Uncharacterized protein</fullName>
    </submittedName>
</protein>
<evidence type="ECO:0000256" key="1">
    <source>
        <dbReference type="ARBA" id="ARBA00022450"/>
    </source>
</evidence>
<organism evidence="4 5">
    <name type="scientific">Neonectria magnoliae</name>
    <dbReference type="NCBI Taxonomy" id="2732573"/>
    <lineage>
        <taxon>Eukaryota</taxon>
        <taxon>Fungi</taxon>
        <taxon>Dikarya</taxon>
        <taxon>Ascomycota</taxon>
        <taxon>Pezizomycotina</taxon>
        <taxon>Sordariomycetes</taxon>
        <taxon>Hypocreomycetidae</taxon>
        <taxon>Hypocreales</taxon>
        <taxon>Nectriaceae</taxon>
        <taxon>Neonectria</taxon>
    </lineage>
</organism>
<keyword evidence="5" id="KW-1185">Reference proteome</keyword>
<sequence>MADLFSYMPAYNGAYPMGRVWKERAKRMFLPIPMFHAAGVALLVTMAIYYEVPVALGIPEKPLSSDLVVECLAHAGVNAAILPPPIIEELSFSEEGVRFSKQLAFLAFAEGERLRDDFIQATGFRGLLVAGNLSRDASRKLTTGGVTLYNPISSTDDLELWQYFIINSEIMGAGWRPIEWEKGVYELVVSRKNPHHPGQQTVFYTFPNATGWSSGDLYKAHPTLPDHWVYHGRADNTIVFSNGEKLNPTSIGEPIAGHPLIKGALVIGQDRFQPALIIEPAILPKDATETEVLIDYIWPLVEEVNNGSSDHLREPDARLLSKQLLTILGQDGEADKDHDSQEIKVMEQLLSKYTEDLPAPNTAKLDPL</sequence>
<keyword evidence="2" id="KW-0597">Phosphoprotein</keyword>
<evidence type="ECO:0000256" key="2">
    <source>
        <dbReference type="ARBA" id="ARBA00022553"/>
    </source>
</evidence>
<dbReference type="EMBL" id="JAZAVK010000240">
    <property type="protein sequence ID" value="KAK7415463.1"/>
    <property type="molecule type" value="Genomic_DNA"/>
</dbReference>
<evidence type="ECO:0000313" key="5">
    <source>
        <dbReference type="Proteomes" id="UP001498421"/>
    </source>
</evidence>
<keyword evidence="1" id="KW-0596">Phosphopantetheine</keyword>
<keyword evidence="3" id="KW-1133">Transmembrane helix</keyword>
<keyword evidence="3" id="KW-0472">Membrane</keyword>
<proteinExistence type="predicted"/>
<dbReference type="SUPFAM" id="SSF56801">
    <property type="entry name" value="Acetyl-CoA synthetase-like"/>
    <property type="match status" value="1"/>
</dbReference>
<evidence type="ECO:0000313" key="4">
    <source>
        <dbReference type="EMBL" id="KAK7415463.1"/>
    </source>
</evidence>
<dbReference type="Pfam" id="PF23562">
    <property type="entry name" value="AMP-binding_C_3"/>
    <property type="match status" value="1"/>
</dbReference>
<dbReference type="InterPro" id="IPR051414">
    <property type="entry name" value="Adenylate-forming_Reductase"/>
</dbReference>
<dbReference type="PANTHER" id="PTHR43439:SF2">
    <property type="entry name" value="ENZYME, PUTATIVE (JCVI)-RELATED"/>
    <property type="match status" value="1"/>
</dbReference>
<evidence type="ECO:0000256" key="3">
    <source>
        <dbReference type="SAM" id="Phobius"/>
    </source>
</evidence>